<name>A0A1T3MS32_9FLAO</name>
<evidence type="ECO:0000256" key="3">
    <source>
        <dbReference type="ARBA" id="ARBA00023163"/>
    </source>
</evidence>
<comment type="caution">
    <text evidence="6">The sequence shown here is derived from an EMBL/GenBank/DDBJ whole genome shotgun (WGS) entry which is preliminary data.</text>
</comment>
<dbReference type="PANTHER" id="PTHR47506:SF1">
    <property type="entry name" value="HTH-TYPE TRANSCRIPTIONAL REGULATOR YJDC"/>
    <property type="match status" value="1"/>
</dbReference>
<feature type="domain" description="HTH tetR-type" evidence="5">
    <location>
        <begin position="3"/>
        <end position="63"/>
    </location>
</feature>
<evidence type="ECO:0000313" key="7">
    <source>
        <dbReference type="Proteomes" id="UP000190813"/>
    </source>
</evidence>
<dbReference type="Gene3D" id="1.10.357.10">
    <property type="entry name" value="Tetracycline Repressor, domain 2"/>
    <property type="match status" value="1"/>
</dbReference>
<keyword evidence="2 4" id="KW-0238">DNA-binding</keyword>
<dbReference type="SUPFAM" id="SSF48498">
    <property type="entry name" value="Tetracyclin repressor-like, C-terminal domain"/>
    <property type="match status" value="1"/>
</dbReference>
<dbReference type="InterPro" id="IPR001647">
    <property type="entry name" value="HTH_TetR"/>
</dbReference>
<sequence length="177" mass="20733">MGNSPRERILNTASILFHTQGYNNTGINQIIADSGVSKASFYDHFRSKDDLCLEFLNKRYEYWSSQWETFISKASGRKEKILMSFDFLIYMNEKENFRGCSFLNISSEIPDDKIQIHKTIRQHKNELRNFFIREIPDEILSAHIYMLFESSIVMGRLYGNNELTIKSKIIVNGLLKD</sequence>
<evidence type="ECO:0000256" key="2">
    <source>
        <dbReference type="ARBA" id="ARBA00023125"/>
    </source>
</evidence>
<evidence type="ECO:0000259" key="5">
    <source>
        <dbReference type="PROSITE" id="PS50977"/>
    </source>
</evidence>
<keyword evidence="7" id="KW-1185">Reference proteome</keyword>
<dbReference type="SUPFAM" id="SSF46689">
    <property type="entry name" value="Homeodomain-like"/>
    <property type="match status" value="1"/>
</dbReference>
<reference evidence="6 7" key="1">
    <citation type="submission" date="2016-06" db="EMBL/GenBank/DDBJ databases">
        <title>Revisiting the taxonomy of the Elizabethkingia Genus based on Whole-Genome Sequencing, Optical Mapping, and MALDI-TOF.</title>
        <authorList>
            <person name="Nicholson A.C."/>
        </authorList>
    </citation>
    <scope>NUCLEOTIDE SEQUENCE [LARGE SCALE GENOMIC DNA]</scope>
    <source>
        <strain evidence="6 7">G4070</strain>
    </source>
</reference>
<dbReference type="EMBL" id="MAHX01000007">
    <property type="protein sequence ID" value="OPC67442.1"/>
    <property type="molecule type" value="Genomic_DNA"/>
</dbReference>
<dbReference type="Proteomes" id="UP000190813">
    <property type="component" value="Unassembled WGS sequence"/>
</dbReference>
<dbReference type="AlphaFoldDB" id="A0A1T3MS32"/>
<keyword evidence="1" id="KW-0805">Transcription regulation</keyword>
<gene>
    <name evidence="6" type="ORF">BAZ10_15385</name>
</gene>
<proteinExistence type="predicted"/>
<evidence type="ECO:0000256" key="4">
    <source>
        <dbReference type="PROSITE-ProRule" id="PRU00335"/>
    </source>
</evidence>
<dbReference type="PRINTS" id="PR00455">
    <property type="entry name" value="HTHTETR"/>
</dbReference>
<dbReference type="RefSeq" id="WP_078402693.1">
    <property type="nucleotide sequence ID" value="NZ_CBCSBR010000029.1"/>
</dbReference>
<dbReference type="InterPro" id="IPR036271">
    <property type="entry name" value="Tet_transcr_reg_TetR-rel_C_sf"/>
</dbReference>
<protein>
    <submittedName>
        <fullName evidence="6">TetR family transcriptional regulator</fullName>
    </submittedName>
</protein>
<evidence type="ECO:0000313" key="6">
    <source>
        <dbReference type="EMBL" id="OPC67442.1"/>
    </source>
</evidence>
<dbReference type="GO" id="GO:0003677">
    <property type="term" value="F:DNA binding"/>
    <property type="evidence" value="ECO:0007669"/>
    <property type="project" value="UniProtKB-UniRule"/>
</dbReference>
<dbReference type="Pfam" id="PF00440">
    <property type="entry name" value="TetR_N"/>
    <property type="match status" value="1"/>
</dbReference>
<feature type="DNA-binding region" description="H-T-H motif" evidence="4">
    <location>
        <begin position="26"/>
        <end position="45"/>
    </location>
</feature>
<evidence type="ECO:0000256" key="1">
    <source>
        <dbReference type="ARBA" id="ARBA00023015"/>
    </source>
</evidence>
<dbReference type="PROSITE" id="PS50977">
    <property type="entry name" value="HTH_TETR_2"/>
    <property type="match status" value="1"/>
</dbReference>
<accession>A0A1T3MS32</accession>
<dbReference type="InterPro" id="IPR009057">
    <property type="entry name" value="Homeodomain-like_sf"/>
</dbReference>
<dbReference type="PANTHER" id="PTHR47506">
    <property type="entry name" value="TRANSCRIPTIONAL REGULATORY PROTEIN"/>
    <property type="match status" value="1"/>
</dbReference>
<keyword evidence="3" id="KW-0804">Transcription</keyword>
<organism evidence="6 7">
    <name type="scientific">Elizabethkingia occulta</name>
    <dbReference type="NCBI Taxonomy" id="1867263"/>
    <lineage>
        <taxon>Bacteria</taxon>
        <taxon>Pseudomonadati</taxon>
        <taxon>Bacteroidota</taxon>
        <taxon>Flavobacteriia</taxon>
        <taxon>Flavobacteriales</taxon>
        <taxon>Weeksellaceae</taxon>
        <taxon>Elizabethkingia</taxon>
    </lineage>
</organism>